<evidence type="ECO:0000256" key="3">
    <source>
        <dbReference type="ARBA" id="ARBA00022722"/>
    </source>
</evidence>
<protein>
    <recommendedName>
        <fullName evidence="6">Exodeoxyribonuclease 7 small subunit</fullName>
        <ecNumber evidence="6">3.1.11.6</ecNumber>
    </recommendedName>
    <alternativeName>
        <fullName evidence="6">Exodeoxyribonuclease VII small subunit</fullName>
        <shortName evidence="6">Exonuclease VII small subunit</shortName>
    </alternativeName>
</protein>
<dbReference type="PIRSF" id="PIRSF006488">
    <property type="entry name" value="Exonuc_VII_S"/>
    <property type="match status" value="1"/>
</dbReference>
<dbReference type="GO" id="GO:0006308">
    <property type="term" value="P:DNA catabolic process"/>
    <property type="evidence" value="ECO:0007669"/>
    <property type="project" value="UniProtKB-UniRule"/>
</dbReference>
<keyword evidence="2 6" id="KW-0963">Cytoplasm</keyword>
<sequence>MEKEFNFEEDLKRLEEIVDTLEKGNLMLEESFNLFKEGVEISKRLEKMLKEVEGKITMLISEDEEIEFKEEENNV</sequence>
<evidence type="ECO:0000313" key="13">
    <source>
        <dbReference type="Proteomes" id="UP000529861"/>
    </source>
</evidence>
<dbReference type="Proteomes" id="UP000264445">
    <property type="component" value="Unassembled WGS sequence"/>
</dbReference>
<evidence type="ECO:0000256" key="2">
    <source>
        <dbReference type="ARBA" id="ARBA00022490"/>
    </source>
</evidence>
<evidence type="ECO:0000256" key="6">
    <source>
        <dbReference type="HAMAP-Rule" id="MF_00337"/>
    </source>
</evidence>
<name>A0A117KWF8_9THEO</name>
<dbReference type="Proteomes" id="UP000529861">
    <property type="component" value="Unassembled WGS sequence"/>
</dbReference>
<dbReference type="RefSeq" id="WP_011025609.1">
    <property type="nucleotide sequence ID" value="NZ_DOLB01000049.1"/>
</dbReference>
<reference evidence="10 12" key="2">
    <citation type="submission" date="2019-03" db="EMBL/GenBank/DDBJ databases">
        <title>Genomic Encyclopedia of Type Strains, Phase IV (KMG-IV): sequencing the most valuable type-strain genomes for metagenomic binning, comparative biology and taxonomic classification.</title>
        <authorList>
            <person name="Goeker M."/>
        </authorList>
    </citation>
    <scope>NUCLEOTIDE SEQUENCE [LARGE SCALE GENOMIC DNA]</scope>
    <source>
        <strain evidence="10 12">DSM 13054</strain>
    </source>
</reference>
<dbReference type="GO" id="GO:0008855">
    <property type="term" value="F:exodeoxyribonuclease VII activity"/>
    <property type="evidence" value="ECO:0007669"/>
    <property type="project" value="UniProtKB-UniRule"/>
</dbReference>
<dbReference type="EMBL" id="SLWU01000002">
    <property type="protein sequence ID" value="TCO68430.1"/>
    <property type="molecule type" value="Genomic_DNA"/>
</dbReference>
<dbReference type="InterPro" id="IPR037004">
    <property type="entry name" value="Exonuc_VII_ssu_sf"/>
</dbReference>
<comment type="caution">
    <text evidence="8">The sequence shown here is derived from an EMBL/GenBank/DDBJ whole genome shotgun (WGS) entry which is preliminary data.</text>
</comment>
<dbReference type="Proteomes" id="UP000294886">
    <property type="component" value="Unassembled WGS sequence"/>
</dbReference>
<dbReference type="OMA" id="IEGKITM"/>
<organism evidence="8 11">
    <name type="scientific">Caldanaerobacter subterraneus</name>
    <dbReference type="NCBI Taxonomy" id="911092"/>
    <lineage>
        <taxon>Bacteria</taxon>
        <taxon>Bacillati</taxon>
        <taxon>Bacillota</taxon>
        <taxon>Clostridia</taxon>
        <taxon>Thermoanaerobacterales</taxon>
        <taxon>Thermoanaerobacteraceae</taxon>
        <taxon>Caldanaerobacter</taxon>
    </lineage>
</organism>
<comment type="function">
    <text evidence="6">Bidirectionally degrades single-stranded DNA into large acid-insoluble oligonucleotides, which are then degraded further into small acid-soluble oligonucleotides.</text>
</comment>
<dbReference type="Gene3D" id="1.10.287.1040">
    <property type="entry name" value="Exonuclease VII, small subunit"/>
    <property type="match status" value="1"/>
</dbReference>
<evidence type="ECO:0000256" key="4">
    <source>
        <dbReference type="ARBA" id="ARBA00022801"/>
    </source>
</evidence>
<dbReference type="Pfam" id="PF02609">
    <property type="entry name" value="Exonuc_VII_S"/>
    <property type="match status" value="1"/>
</dbReference>
<gene>
    <name evidence="6 8" type="primary">xseB</name>
    <name evidence="8" type="ORF">DEA61_02350</name>
    <name evidence="10" type="ORF">EV203_102117</name>
    <name evidence="9" type="ORF">HKI81_05875</name>
</gene>
<comment type="similarity">
    <text evidence="1 6">Belongs to the XseB family.</text>
</comment>
<dbReference type="EC" id="3.1.11.6" evidence="6"/>
<evidence type="ECO:0000256" key="5">
    <source>
        <dbReference type="ARBA" id="ARBA00022839"/>
    </source>
</evidence>
<dbReference type="SUPFAM" id="SSF116842">
    <property type="entry name" value="XseB-like"/>
    <property type="match status" value="1"/>
</dbReference>
<feature type="coiled-coil region" evidence="7">
    <location>
        <begin position="11"/>
        <end position="62"/>
    </location>
</feature>
<keyword evidence="5 6" id="KW-0269">Exonuclease</keyword>
<dbReference type="HAMAP" id="MF_00337">
    <property type="entry name" value="Exonuc_7_S"/>
    <property type="match status" value="1"/>
</dbReference>
<dbReference type="NCBIfam" id="TIGR01280">
    <property type="entry name" value="xseB"/>
    <property type="match status" value="1"/>
</dbReference>
<proteinExistence type="inferred from homology"/>
<evidence type="ECO:0000313" key="8">
    <source>
        <dbReference type="EMBL" id="HBT48702.1"/>
    </source>
</evidence>
<evidence type="ECO:0000256" key="7">
    <source>
        <dbReference type="SAM" id="Coils"/>
    </source>
</evidence>
<evidence type="ECO:0000313" key="11">
    <source>
        <dbReference type="Proteomes" id="UP000264445"/>
    </source>
</evidence>
<comment type="catalytic activity">
    <reaction evidence="6">
        <text>Exonucleolytic cleavage in either 5'- to 3'- or 3'- to 5'-direction to yield nucleoside 5'-phosphates.</text>
        <dbReference type="EC" id="3.1.11.6"/>
    </reaction>
</comment>
<keyword evidence="4 6" id="KW-0378">Hydrolase</keyword>
<comment type="subunit">
    <text evidence="6">Heterooligomer composed of large and small subunits.</text>
</comment>
<dbReference type="EMBL" id="JABEQB010000013">
    <property type="protein sequence ID" value="NNG66771.1"/>
    <property type="molecule type" value="Genomic_DNA"/>
</dbReference>
<dbReference type="PANTHER" id="PTHR34137:SF1">
    <property type="entry name" value="EXODEOXYRIBONUCLEASE 7 SMALL SUBUNIT"/>
    <property type="match status" value="1"/>
</dbReference>
<dbReference type="EMBL" id="DOLB01000049">
    <property type="protein sequence ID" value="HBT48702.1"/>
    <property type="molecule type" value="Genomic_DNA"/>
</dbReference>
<reference evidence="8 11" key="1">
    <citation type="journal article" date="2018" name="Nat. Biotechnol.">
        <title>A standardized bacterial taxonomy based on genome phylogeny substantially revises the tree of life.</title>
        <authorList>
            <person name="Parks D.H."/>
            <person name="Chuvochina M."/>
            <person name="Waite D.W."/>
            <person name="Rinke C."/>
            <person name="Skarshewski A."/>
            <person name="Chaumeil P.A."/>
            <person name="Hugenholtz P."/>
        </authorList>
    </citation>
    <scope>NUCLEOTIDE SEQUENCE [LARGE SCALE GENOMIC DNA]</scope>
    <source>
        <strain evidence="8">UBA12544</strain>
    </source>
</reference>
<evidence type="ECO:0000256" key="1">
    <source>
        <dbReference type="ARBA" id="ARBA00009998"/>
    </source>
</evidence>
<comment type="subcellular location">
    <subcellularLocation>
        <location evidence="6">Cytoplasm</location>
    </subcellularLocation>
</comment>
<dbReference type="InterPro" id="IPR003761">
    <property type="entry name" value="Exonuc_VII_S"/>
</dbReference>
<dbReference type="GO" id="GO:0005829">
    <property type="term" value="C:cytosol"/>
    <property type="evidence" value="ECO:0007669"/>
    <property type="project" value="TreeGrafter"/>
</dbReference>
<evidence type="ECO:0000313" key="10">
    <source>
        <dbReference type="EMBL" id="TCO68430.1"/>
    </source>
</evidence>
<reference evidence="9 13" key="3">
    <citation type="submission" date="2020-04" db="EMBL/GenBank/DDBJ databases">
        <title>Draft genome sequence of Caldanaerobacter sunterraneus. strain 1523vc isolated from Griffin hot spring, Kamchatka, Russia.</title>
        <authorList>
            <person name="Toshchakov S.V."/>
            <person name="Podosokorskaya O.A."/>
            <person name="Kublanov I.V."/>
            <person name="Korzhenkov A."/>
            <person name="Patrushev M.V."/>
        </authorList>
    </citation>
    <scope>NUCLEOTIDE SEQUENCE [LARGE SCALE GENOMIC DNA]</scope>
    <source>
        <strain evidence="9 13">1523vc</strain>
    </source>
</reference>
<dbReference type="GO" id="GO:0009318">
    <property type="term" value="C:exodeoxyribonuclease VII complex"/>
    <property type="evidence" value="ECO:0007669"/>
    <property type="project" value="UniProtKB-UniRule"/>
</dbReference>
<keyword evidence="3 6" id="KW-0540">Nuclease</keyword>
<evidence type="ECO:0000313" key="9">
    <source>
        <dbReference type="EMBL" id="NNG66771.1"/>
    </source>
</evidence>
<evidence type="ECO:0000313" key="12">
    <source>
        <dbReference type="Proteomes" id="UP000294886"/>
    </source>
</evidence>
<dbReference type="SMR" id="A0A117KWF8"/>
<accession>A0A117KWF8</accession>
<dbReference type="PANTHER" id="PTHR34137">
    <property type="entry name" value="EXODEOXYRIBONUCLEASE 7 SMALL SUBUNIT"/>
    <property type="match status" value="1"/>
</dbReference>
<keyword evidence="7" id="KW-0175">Coiled coil</keyword>
<dbReference type="AlphaFoldDB" id="A0A117KWF8"/>